<proteinExistence type="predicted"/>
<dbReference type="GO" id="GO:0006357">
    <property type="term" value="P:regulation of transcription by RNA polymerase II"/>
    <property type="evidence" value="ECO:0007669"/>
    <property type="project" value="TreeGrafter"/>
</dbReference>
<dbReference type="PANTHER" id="PTHR46309">
    <property type="entry name" value="PHD FINGER PROTEIN 12"/>
    <property type="match status" value="1"/>
</dbReference>
<dbReference type="GO" id="GO:0003714">
    <property type="term" value="F:transcription corepressor activity"/>
    <property type="evidence" value="ECO:0007669"/>
    <property type="project" value="InterPro"/>
</dbReference>
<evidence type="ECO:0000313" key="3">
    <source>
        <dbReference type="Proteomes" id="UP001279734"/>
    </source>
</evidence>
<organism evidence="2 3">
    <name type="scientific">Nepenthes gracilis</name>
    <name type="common">Slender pitcher plant</name>
    <dbReference type="NCBI Taxonomy" id="150966"/>
    <lineage>
        <taxon>Eukaryota</taxon>
        <taxon>Viridiplantae</taxon>
        <taxon>Streptophyta</taxon>
        <taxon>Embryophyta</taxon>
        <taxon>Tracheophyta</taxon>
        <taxon>Spermatophyta</taxon>
        <taxon>Magnoliopsida</taxon>
        <taxon>eudicotyledons</taxon>
        <taxon>Gunneridae</taxon>
        <taxon>Pentapetalae</taxon>
        <taxon>Caryophyllales</taxon>
        <taxon>Nepenthaceae</taxon>
        <taxon>Nepenthes</taxon>
    </lineage>
</organism>
<dbReference type="Pfam" id="PF23209">
    <property type="entry name" value="IDM1_C"/>
    <property type="match status" value="1"/>
</dbReference>
<name>A0AAD3XYT5_NEPGR</name>
<comment type="caution">
    <text evidence="2">The sequence shown here is derived from an EMBL/GenBank/DDBJ whole genome shotgun (WGS) entry which is preliminary data.</text>
</comment>
<dbReference type="InterPro" id="IPR042163">
    <property type="entry name" value="PHF12"/>
</dbReference>
<dbReference type="Proteomes" id="UP001279734">
    <property type="component" value="Unassembled WGS sequence"/>
</dbReference>
<dbReference type="EMBL" id="BSYO01000025">
    <property type="protein sequence ID" value="GMH22797.1"/>
    <property type="molecule type" value="Genomic_DNA"/>
</dbReference>
<evidence type="ECO:0000313" key="2">
    <source>
        <dbReference type="EMBL" id="GMH22797.1"/>
    </source>
</evidence>
<evidence type="ECO:0000259" key="1">
    <source>
        <dbReference type="Pfam" id="PF23209"/>
    </source>
</evidence>
<keyword evidence="3" id="KW-1185">Reference proteome</keyword>
<dbReference type="PANTHER" id="PTHR46309:SF5">
    <property type="entry name" value="GNAT FAMILY ACETYLTRANSFERASE"/>
    <property type="match status" value="1"/>
</dbReference>
<accession>A0AAD3XYT5</accession>
<gene>
    <name evidence="2" type="ORF">Nepgr_024640</name>
</gene>
<sequence length="73" mass="8325">MSCRSNFKRVNFSGFYMAILEHKDEVISVASIRIHGRNIAEMPFIAAFKSRRPRGMCKALLNGIESMSNFNNL</sequence>
<dbReference type="AlphaFoldDB" id="A0AAD3XYT5"/>
<dbReference type="GO" id="GO:0005634">
    <property type="term" value="C:nucleus"/>
    <property type="evidence" value="ECO:0007669"/>
    <property type="project" value="TreeGrafter"/>
</dbReference>
<feature type="domain" description="Increased DNA methylation 1 C-terminal" evidence="1">
    <location>
        <begin position="2"/>
        <end position="67"/>
    </location>
</feature>
<reference evidence="2" key="1">
    <citation type="submission" date="2023-05" db="EMBL/GenBank/DDBJ databases">
        <title>Nepenthes gracilis genome sequencing.</title>
        <authorList>
            <person name="Fukushima K."/>
        </authorList>
    </citation>
    <scope>NUCLEOTIDE SEQUENCE</scope>
    <source>
        <strain evidence="2">SING2019-196</strain>
    </source>
</reference>
<protein>
    <recommendedName>
        <fullName evidence="1">Increased DNA methylation 1 C-terminal domain-containing protein</fullName>
    </recommendedName>
</protein>
<dbReference type="InterPro" id="IPR056511">
    <property type="entry name" value="IDM1_C"/>
</dbReference>